<feature type="region of interest" description="Disordered" evidence="1">
    <location>
        <begin position="96"/>
        <end position="125"/>
    </location>
</feature>
<dbReference type="SUPFAM" id="SSF47413">
    <property type="entry name" value="lambda repressor-like DNA-binding domains"/>
    <property type="match status" value="1"/>
</dbReference>
<dbReference type="InterPro" id="IPR001387">
    <property type="entry name" value="Cro/C1-type_HTH"/>
</dbReference>
<dbReference type="EMBL" id="FWXB01000004">
    <property type="protein sequence ID" value="SMC11817.1"/>
    <property type="molecule type" value="Genomic_DNA"/>
</dbReference>
<evidence type="ECO:0000313" key="3">
    <source>
        <dbReference type="EMBL" id="SMC11817.1"/>
    </source>
</evidence>
<dbReference type="Gene3D" id="1.10.260.40">
    <property type="entry name" value="lambda repressor-like DNA-binding domains"/>
    <property type="match status" value="1"/>
</dbReference>
<dbReference type="GO" id="GO:0003677">
    <property type="term" value="F:DNA binding"/>
    <property type="evidence" value="ECO:0007669"/>
    <property type="project" value="InterPro"/>
</dbReference>
<reference evidence="3 4" key="1">
    <citation type="submission" date="2017-03" db="EMBL/GenBank/DDBJ databases">
        <authorList>
            <person name="Afonso C.L."/>
            <person name="Miller P.J."/>
            <person name="Scott M.A."/>
            <person name="Spackman E."/>
            <person name="Goraichik I."/>
            <person name="Dimitrov K.M."/>
            <person name="Suarez D.L."/>
            <person name="Swayne D.E."/>
        </authorList>
    </citation>
    <scope>NUCLEOTIDE SEQUENCE [LARGE SCALE GENOMIC DNA]</scope>
    <source>
        <strain evidence="3 4">CECT 7745</strain>
    </source>
</reference>
<dbReference type="Pfam" id="PF01381">
    <property type="entry name" value="HTH_3"/>
    <property type="match status" value="1"/>
</dbReference>
<keyword evidence="4" id="KW-1185">Reference proteome</keyword>
<dbReference type="InterPro" id="IPR010982">
    <property type="entry name" value="Lambda_DNA-bd_dom_sf"/>
</dbReference>
<organism evidence="3 4">
    <name type="scientific">Roseovarius aestuarii</name>
    <dbReference type="NCBI Taxonomy" id="475083"/>
    <lineage>
        <taxon>Bacteria</taxon>
        <taxon>Pseudomonadati</taxon>
        <taxon>Pseudomonadota</taxon>
        <taxon>Alphaproteobacteria</taxon>
        <taxon>Rhodobacterales</taxon>
        <taxon>Roseobacteraceae</taxon>
        <taxon>Roseovarius</taxon>
    </lineage>
</organism>
<name>A0A1X7BQB2_9RHOB</name>
<evidence type="ECO:0000313" key="4">
    <source>
        <dbReference type="Proteomes" id="UP000193224"/>
    </source>
</evidence>
<dbReference type="CDD" id="cd00093">
    <property type="entry name" value="HTH_XRE"/>
    <property type="match status" value="1"/>
</dbReference>
<dbReference type="OrthoDB" id="9803379at2"/>
<sequence length="125" mass="14568">MLYQFKHMRLMSTQFAHDLRTARRKAGLTQDDLAHLLDTHQSAVSDLETGKQRPGLYEIIELSLIYGRSFESFFEEVLAERRKLLRRRLKTLPDLKKPTADTFNRASSLERMKERLKPPQDHGGA</sequence>
<proteinExistence type="predicted"/>
<evidence type="ECO:0000259" key="2">
    <source>
        <dbReference type="PROSITE" id="PS50943"/>
    </source>
</evidence>
<dbReference type="PROSITE" id="PS50943">
    <property type="entry name" value="HTH_CROC1"/>
    <property type="match status" value="1"/>
</dbReference>
<accession>A0A1X7BQB2</accession>
<dbReference type="AlphaFoldDB" id="A0A1X7BQB2"/>
<protein>
    <submittedName>
        <fullName evidence="3">Helix-turn-helix protein</fullName>
    </submittedName>
</protein>
<dbReference type="SMART" id="SM00530">
    <property type="entry name" value="HTH_XRE"/>
    <property type="match status" value="1"/>
</dbReference>
<evidence type="ECO:0000256" key="1">
    <source>
        <dbReference type="SAM" id="MobiDB-lite"/>
    </source>
</evidence>
<feature type="domain" description="HTH cro/C1-type" evidence="2">
    <location>
        <begin position="19"/>
        <end position="73"/>
    </location>
</feature>
<dbReference type="Proteomes" id="UP000193224">
    <property type="component" value="Unassembled WGS sequence"/>
</dbReference>
<gene>
    <name evidence="3" type="ORF">ROA7745_01636</name>
</gene>
<feature type="compositionally biased region" description="Basic and acidic residues" evidence="1">
    <location>
        <begin position="108"/>
        <end position="125"/>
    </location>
</feature>